<protein>
    <submittedName>
        <fullName evidence="2">Uncharacterized protein</fullName>
    </submittedName>
</protein>
<comment type="caution">
    <text evidence="2">The sequence shown here is derived from an EMBL/GenBank/DDBJ whole genome shotgun (WGS) entry which is preliminary data.</text>
</comment>
<dbReference type="AlphaFoldDB" id="A0ABD3G1V8"/>
<feature type="region of interest" description="Disordered" evidence="1">
    <location>
        <begin position="1"/>
        <end position="74"/>
    </location>
</feature>
<dbReference type="EMBL" id="JBIMZQ010000003">
    <property type="protein sequence ID" value="KAL3672526.1"/>
    <property type="molecule type" value="Genomic_DNA"/>
</dbReference>
<reference evidence="2 3" key="1">
    <citation type="submission" date="2024-09" db="EMBL/GenBank/DDBJ databases">
        <title>Genome sequencing and assembly of Phytophthora oleae, isolate VK10A, causative agent of rot of olive drupes.</title>
        <authorList>
            <person name="Conti Taguali S."/>
            <person name="Riolo M."/>
            <person name="La Spada F."/>
            <person name="Cacciola S.O."/>
            <person name="Dionisio G."/>
        </authorList>
    </citation>
    <scope>NUCLEOTIDE SEQUENCE [LARGE SCALE GENOMIC DNA]</scope>
    <source>
        <strain evidence="2 3">VK10A</strain>
    </source>
</reference>
<evidence type="ECO:0000256" key="1">
    <source>
        <dbReference type="SAM" id="MobiDB-lite"/>
    </source>
</evidence>
<accession>A0ABD3G1V8</accession>
<organism evidence="2 3">
    <name type="scientific">Phytophthora oleae</name>
    <dbReference type="NCBI Taxonomy" id="2107226"/>
    <lineage>
        <taxon>Eukaryota</taxon>
        <taxon>Sar</taxon>
        <taxon>Stramenopiles</taxon>
        <taxon>Oomycota</taxon>
        <taxon>Peronosporomycetes</taxon>
        <taxon>Peronosporales</taxon>
        <taxon>Peronosporaceae</taxon>
        <taxon>Phytophthora</taxon>
    </lineage>
</organism>
<evidence type="ECO:0000313" key="3">
    <source>
        <dbReference type="Proteomes" id="UP001632037"/>
    </source>
</evidence>
<dbReference type="Proteomes" id="UP001632037">
    <property type="component" value="Unassembled WGS sequence"/>
</dbReference>
<feature type="compositionally biased region" description="Basic residues" evidence="1">
    <location>
        <begin position="17"/>
        <end position="29"/>
    </location>
</feature>
<gene>
    <name evidence="2" type="ORF">V7S43_001825</name>
</gene>
<keyword evidence="3" id="KW-1185">Reference proteome</keyword>
<feature type="region of interest" description="Disordered" evidence="1">
    <location>
        <begin position="803"/>
        <end position="824"/>
    </location>
</feature>
<evidence type="ECO:0000313" key="2">
    <source>
        <dbReference type="EMBL" id="KAL3672526.1"/>
    </source>
</evidence>
<proteinExistence type="predicted"/>
<feature type="compositionally biased region" description="Basic and acidic residues" evidence="1">
    <location>
        <begin position="50"/>
        <end position="65"/>
    </location>
</feature>
<sequence length="824" mass="90506">MASPPAIDVAKKPSSTRTRKMTPRSRAKRTAVAEKKAPTPRRRASPRNAPKAEEAAQENKQEKSQPQKKTKSPVAEVVVVSVAPVNEEAQQQEKKSQQETELLIEKTEPIIQETAAKEEVELPLAQDTQLRRTYLQRIYRQLQSTHLNEDDTILRQLATNVEMEVCQKAATRSQYVAAMDREIHKLMQFEMEQANASTYTNNTQRFGNTQAGTPTQPTVSGEMQGGYSQHQISQSRSYEYAQALAKAQEQEQANGISRNSTPRQSMNGDASFQSLMGNQSQGYTVKGMQQQQNTPYRGMNMQNIQQTGNQYYPTSSMAPTSQSFSIQSNNGEVSGQGVPRNMMEAHQLNNYQVQSPYTNQPGPMRPQHRVSNLQEFSAQIQHLDKHVLIELLWNQRGALAQWQQKTRQLENQIAALQTATVNMGSPGFNSSYSSPMVSGNNFVNPNISAEAEIQRARERSNSRNMQQQIPHYSYMQQSNESSPAFSQAGGNGMNWGENAQVYWDKVRILRATYAEQLRIAKRALAHNAAPPNTIYSVKAQSVMSNIGLVIDILDEQPTSAQPRKFNVLTSIERFIQMTVVPIVRKVQSSYVAASQAAVTSGSLPAVTSTVATYAPGVSSLRDGTAGQGTQNQFAGTIWSPSNSIFSQGDTPRQSITGAFAEMEAKSPASGYEGNGTGSRGNTPTQLMDGMAAVGNSPANNSLEAEYKCPEYTQLSTENGAKVTNQPEGSHEMFGAPLMTPKGSSLPAIETRLSTITEMRLPSVSPGGNARESSSKVMEGGVDDTLHEFSELDGLEFDEPVVEGSSLVKENNPSNILRKRGIEDV</sequence>
<name>A0ABD3G1V8_9STRA</name>